<reference evidence="1" key="2">
    <citation type="submission" date="2023-04" db="EMBL/GenBank/DDBJ databases">
        <authorList>
            <person name="Bu L."/>
            <person name="Lu L."/>
            <person name="Laidemitt M.R."/>
            <person name="Zhang S.M."/>
            <person name="Mutuku M."/>
            <person name="Mkoji G."/>
            <person name="Steinauer M."/>
            <person name="Loker E.S."/>
        </authorList>
    </citation>
    <scope>NUCLEOTIDE SEQUENCE</scope>
    <source>
        <strain evidence="1">KasaAsao</strain>
        <tissue evidence="1">Whole Snail</tissue>
    </source>
</reference>
<comment type="caution">
    <text evidence="1">The sequence shown here is derived from an EMBL/GenBank/DDBJ whole genome shotgun (WGS) entry which is preliminary data.</text>
</comment>
<protein>
    <submittedName>
        <fullName evidence="1">Uncharacterized protein</fullName>
    </submittedName>
</protein>
<sequence length="106" mass="11714">MDMHVSLQQQLYILLRSAPRLHSHDLVCGTGSARDPDGTLRHSKNLCDESRQLFVCFVVYRRCIYLKLVSSLTATITSASLTSLISVHLAFGLALTDILSPALPML</sequence>
<dbReference type="AlphaFoldDB" id="A0AAD8EU08"/>
<evidence type="ECO:0000313" key="2">
    <source>
        <dbReference type="Proteomes" id="UP001233172"/>
    </source>
</evidence>
<reference evidence="1" key="1">
    <citation type="journal article" date="2023" name="PLoS Negl. Trop. Dis.">
        <title>A genome sequence for Biomphalaria pfeifferi, the major vector snail for the human-infecting parasite Schistosoma mansoni.</title>
        <authorList>
            <person name="Bu L."/>
            <person name="Lu L."/>
            <person name="Laidemitt M.R."/>
            <person name="Zhang S.M."/>
            <person name="Mutuku M."/>
            <person name="Mkoji G."/>
            <person name="Steinauer M."/>
            <person name="Loker E.S."/>
        </authorList>
    </citation>
    <scope>NUCLEOTIDE SEQUENCE</scope>
    <source>
        <tissue evidence="1">Whole Snail</tissue>
    </source>
</reference>
<dbReference type="Proteomes" id="UP001233172">
    <property type="component" value="Unassembled WGS sequence"/>
</dbReference>
<organism evidence="1 2">
    <name type="scientific">Biomphalaria pfeifferi</name>
    <name type="common">Bloodfluke planorb</name>
    <name type="synonym">Freshwater snail</name>
    <dbReference type="NCBI Taxonomy" id="112525"/>
    <lineage>
        <taxon>Eukaryota</taxon>
        <taxon>Metazoa</taxon>
        <taxon>Spiralia</taxon>
        <taxon>Lophotrochozoa</taxon>
        <taxon>Mollusca</taxon>
        <taxon>Gastropoda</taxon>
        <taxon>Heterobranchia</taxon>
        <taxon>Euthyneura</taxon>
        <taxon>Panpulmonata</taxon>
        <taxon>Hygrophila</taxon>
        <taxon>Lymnaeoidea</taxon>
        <taxon>Planorbidae</taxon>
        <taxon>Biomphalaria</taxon>
    </lineage>
</organism>
<dbReference type="EMBL" id="JASAOG010000480">
    <property type="protein sequence ID" value="KAK0039186.1"/>
    <property type="molecule type" value="Genomic_DNA"/>
</dbReference>
<accession>A0AAD8EU08</accession>
<proteinExistence type="predicted"/>
<gene>
    <name evidence="1" type="ORF">Bpfe_031402</name>
</gene>
<keyword evidence="2" id="KW-1185">Reference proteome</keyword>
<evidence type="ECO:0000313" key="1">
    <source>
        <dbReference type="EMBL" id="KAK0039186.1"/>
    </source>
</evidence>
<name>A0AAD8EU08_BIOPF</name>